<dbReference type="InterPro" id="IPR000531">
    <property type="entry name" value="Beta-barrel_TonB"/>
</dbReference>
<keyword evidence="4 8" id="KW-0812">Transmembrane</keyword>
<evidence type="ECO:0000256" key="9">
    <source>
        <dbReference type="RuleBase" id="RU003357"/>
    </source>
</evidence>
<dbReference type="InterPro" id="IPR039426">
    <property type="entry name" value="TonB-dep_rcpt-like"/>
</dbReference>
<evidence type="ECO:0000256" key="8">
    <source>
        <dbReference type="PROSITE-ProRule" id="PRU01360"/>
    </source>
</evidence>
<dbReference type="Gene3D" id="2.170.130.10">
    <property type="entry name" value="TonB-dependent receptor, plug domain"/>
    <property type="match status" value="1"/>
</dbReference>
<dbReference type="PROSITE" id="PS52016">
    <property type="entry name" value="TONB_DEPENDENT_REC_3"/>
    <property type="match status" value="1"/>
</dbReference>
<evidence type="ECO:0000256" key="1">
    <source>
        <dbReference type="ARBA" id="ARBA00004571"/>
    </source>
</evidence>
<evidence type="ECO:0000256" key="10">
    <source>
        <dbReference type="SAM" id="SignalP"/>
    </source>
</evidence>
<keyword evidence="3 8" id="KW-1134">Transmembrane beta strand</keyword>
<dbReference type="InterPro" id="IPR012910">
    <property type="entry name" value="Plug_dom"/>
</dbReference>
<dbReference type="Pfam" id="PF13715">
    <property type="entry name" value="CarbopepD_reg_2"/>
    <property type="match status" value="1"/>
</dbReference>
<evidence type="ECO:0000259" key="11">
    <source>
        <dbReference type="Pfam" id="PF00593"/>
    </source>
</evidence>
<dbReference type="SUPFAM" id="SSF49464">
    <property type="entry name" value="Carboxypeptidase regulatory domain-like"/>
    <property type="match status" value="1"/>
</dbReference>
<protein>
    <submittedName>
        <fullName evidence="13">TonB-linked outer membrane protein, SusC/RagA family</fullName>
    </submittedName>
</protein>
<dbReference type="Pfam" id="PF00593">
    <property type="entry name" value="TonB_dep_Rec_b-barrel"/>
    <property type="match status" value="1"/>
</dbReference>
<dbReference type="InterPro" id="IPR023996">
    <property type="entry name" value="TonB-dep_OMP_SusC/RagA"/>
</dbReference>
<dbReference type="SUPFAM" id="SSF56935">
    <property type="entry name" value="Porins"/>
    <property type="match status" value="1"/>
</dbReference>
<dbReference type="InterPro" id="IPR037066">
    <property type="entry name" value="Plug_dom_sf"/>
</dbReference>
<dbReference type="EMBL" id="FQUO01000008">
    <property type="protein sequence ID" value="SHF47098.1"/>
    <property type="molecule type" value="Genomic_DNA"/>
</dbReference>
<dbReference type="OrthoDB" id="9768177at2"/>
<evidence type="ECO:0000313" key="14">
    <source>
        <dbReference type="Proteomes" id="UP000184368"/>
    </source>
</evidence>
<proteinExistence type="inferred from homology"/>
<dbReference type="Gene3D" id="2.60.40.1120">
    <property type="entry name" value="Carboxypeptidase-like, regulatory domain"/>
    <property type="match status" value="1"/>
</dbReference>
<dbReference type="NCBIfam" id="TIGR04056">
    <property type="entry name" value="OMP_RagA_SusC"/>
    <property type="match status" value="1"/>
</dbReference>
<dbReference type="STRING" id="1302690.BUE76_17940"/>
<feature type="domain" description="TonB-dependent receptor-like beta-barrel" evidence="11">
    <location>
        <begin position="507"/>
        <end position="808"/>
    </location>
</feature>
<reference evidence="13 14" key="1">
    <citation type="submission" date="2016-11" db="EMBL/GenBank/DDBJ databases">
        <authorList>
            <person name="Jaros S."/>
            <person name="Januszkiewicz K."/>
            <person name="Wedrychowicz H."/>
        </authorList>
    </citation>
    <scope>NUCLEOTIDE SEQUENCE [LARGE SCALE GENOMIC DNA]</scope>
    <source>
        <strain evidence="13 14">DSM 26897</strain>
    </source>
</reference>
<evidence type="ECO:0000256" key="7">
    <source>
        <dbReference type="ARBA" id="ARBA00023237"/>
    </source>
</evidence>
<dbReference type="Pfam" id="PF07715">
    <property type="entry name" value="Plug"/>
    <property type="match status" value="1"/>
</dbReference>
<gene>
    <name evidence="13" type="ORF">SAMN05444008_108135</name>
</gene>
<keyword evidence="5 9" id="KW-0798">TonB box</keyword>
<feature type="signal peptide" evidence="10">
    <location>
        <begin position="1"/>
        <end position="23"/>
    </location>
</feature>
<dbReference type="InterPro" id="IPR008969">
    <property type="entry name" value="CarboxyPept-like_regulatory"/>
</dbReference>
<sequence length="1075" mass="119149">MMRKNCYRLLLLAALAAPAALWAQNGPVKGKLVDAVTKQPIAGASIQVKGTRKVTTTAADGSFTIDAAPSDQVLVSSIGYEGNSFPVAGEVLNLEVSQAVKQLNDVVVTALGIKKETKRLGYSVQEVKGSELVKAREPNPLNGLVGKVAGLTVGISSELLGPPALLLRGSNITLFVVDGVPITSDTWNISPDDIESFSILKGPSAAALYGYRGQNGAIIINTKKGSSRKGTTVEFNTSLMAERGFVAIPKVQDEYGPGDHGRYSFVDGRGGGLNDGDYDVWGPKFEGQLIPQYDSPVDPATGVRQATPWMARGKDNLKRFLQTGLLSTTNIAVSNSTERSDIRFSVSHTYQKGIVPNTHLNSTSFNLANTVRFTDRLKFESNINYNRQYTDNFPDVLYGPNSIIYNMTIWGGADWDVRDMRNYWQPGKDGVQSIYAEYQRYHNPYFMSYEWTRGHYKNDIYGYANLTYKLRNNLELMARTSVTTFDVFRNEKMPFSAHPYGREEGRGDYREDKRALFENNTEALLSYTNNGKLMPGLDIRASVGGNIRNWNYRSSFATTDYLNVPNVYNFSNSANPVKVYNFDADMRVYSLYAFADISYRNWINLSLTGRQDQLSTLPANNNRFFYPSASVSSVVSDYVKLPAFISMLKIKGSVANVKGGLTAANRGPAAYPIGYGTPYVTSYEGPTYENSPAYTTPLVYNNSPAAYYTNTLNNKELQPFSRTNYEGGIDMRFMRNRLGLDLTYFVYNDGPGIFNRQVSQTTGYNNAIVNGIETQRKGWEASLTGNVLRARDRNALNWDVLLNWSTYKETLTSIYPGVNSLPSSYFIGDNQGDRFIQVGDRVDAIYASAFARTADGQLINDAGGRPIVLPKGQFLGYGNPDWVWGVNNKFQWKNFGLSFQFDGRVGGNIVNQIERQSFRGGRNIETVQGKMGEARYQDYLGNKSWVGEGVVASGPLAFDPVTGAITNLKDLSYAPNTTATFLQDWISRYYGTYEASLISKTFAKLREVTLTYNLPATVFGGRVFKSGSVSVVGRNLLYFSKAKDLDLDQYPGAAAYTTLQTPTTRRFGMNLNLVF</sequence>
<keyword evidence="2 8" id="KW-0813">Transport</keyword>
<dbReference type="Gene3D" id="2.40.170.20">
    <property type="entry name" value="TonB-dependent receptor, beta-barrel domain"/>
    <property type="match status" value="1"/>
</dbReference>
<keyword evidence="14" id="KW-1185">Reference proteome</keyword>
<feature type="chain" id="PRO_5013268374" evidence="10">
    <location>
        <begin position="24"/>
        <end position="1075"/>
    </location>
</feature>
<dbReference type="AlphaFoldDB" id="A0A1M5BX48"/>
<evidence type="ECO:0000313" key="13">
    <source>
        <dbReference type="EMBL" id="SHF47098.1"/>
    </source>
</evidence>
<name>A0A1M5BX48_9BACT</name>
<dbReference type="GO" id="GO:0009279">
    <property type="term" value="C:cell outer membrane"/>
    <property type="evidence" value="ECO:0007669"/>
    <property type="project" value="UniProtKB-SubCell"/>
</dbReference>
<dbReference type="Proteomes" id="UP000184368">
    <property type="component" value="Unassembled WGS sequence"/>
</dbReference>
<dbReference type="RefSeq" id="WP_073043390.1">
    <property type="nucleotide sequence ID" value="NZ_FQUO01000008.1"/>
</dbReference>
<evidence type="ECO:0000256" key="5">
    <source>
        <dbReference type="ARBA" id="ARBA00023077"/>
    </source>
</evidence>
<evidence type="ECO:0000256" key="2">
    <source>
        <dbReference type="ARBA" id="ARBA00022448"/>
    </source>
</evidence>
<evidence type="ECO:0000256" key="4">
    <source>
        <dbReference type="ARBA" id="ARBA00022692"/>
    </source>
</evidence>
<comment type="similarity">
    <text evidence="8 9">Belongs to the TonB-dependent receptor family.</text>
</comment>
<keyword evidence="10" id="KW-0732">Signal</keyword>
<dbReference type="InterPro" id="IPR036942">
    <property type="entry name" value="Beta-barrel_TonB_sf"/>
</dbReference>
<keyword evidence="7 8" id="KW-0998">Cell outer membrane</keyword>
<dbReference type="InterPro" id="IPR023997">
    <property type="entry name" value="TonB-dep_OMP_SusC/RagA_CS"/>
</dbReference>
<evidence type="ECO:0000256" key="6">
    <source>
        <dbReference type="ARBA" id="ARBA00023136"/>
    </source>
</evidence>
<keyword evidence="6 8" id="KW-0472">Membrane</keyword>
<dbReference type="NCBIfam" id="TIGR04057">
    <property type="entry name" value="SusC_RagA_signa"/>
    <property type="match status" value="1"/>
</dbReference>
<accession>A0A1M5BX48</accession>
<comment type="subcellular location">
    <subcellularLocation>
        <location evidence="1 8">Cell outer membrane</location>
        <topology evidence="1 8">Multi-pass membrane protein</topology>
    </subcellularLocation>
</comment>
<feature type="domain" description="TonB-dependent receptor plug" evidence="12">
    <location>
        <begin position="120"/>
        <end position="217"/>
    </location>
</feature>
<organism evidence="13 14">
    <name type="scientific">Cnuella takakiae</name>
    <dbReference type="NCBI Taxonomy" id="1302690"/>
    <lineage>
        <taxon>Bacteria</taxon>
        <taxon>Pseudomonadati</taxon>
        <taxon>Bacteroidota</taxon>
        <taxon>Chitinophagia</taxon>
        <taxon>Chitinophagales</taxon>
        <taxon>Chitinophagaceae</taxon>
        <taxon>Cnuella</taxon>
    </lineage>
</organism>
<evidence type="ECO:0000256" key="3">
    <source>
        <dbReference type="ARBA" id="ARBA00022452"/>
    </source>
</evidence>
<evidence type="ECO:0000259" key="12">
    <source>
        <dbReference type="Pfam" id="PF07715"/>
    </source>
</evidence>